<evidence type="ECO:0000256" key="6">
    <source>
        <dbReference type="SAM" id="Phobius"/>
    </source>
</evidence>
<dbReference type="Pfam" id="PF16166">
    <property type="entry name" value="TIC20"/>
    <property type="match status" value="1"/>
</dbReference>
<evidence type="ECO:0000313" key="7">
    <source>
        <dbReference type="EMBL" id="GAX19278.1"/>
    </source>
</evidence>
<evidence type="ECO:0000313" key="8">
    <source>
        <dbReference type="Proteomes" id="UP000198406"/>
    </source>
</evidence>
<evidence type="ECO:0000256" key="5">
    <source>
        <dbReference type="ARBA" id="ARBA00023136"/>
    </source>
</evidence>
<dbReference type="GO" id="GO:0031969">
    <property type="term" value="C:chloroplast membrane"/>
    <property type="evidence" value="ECO:0007669"/>
    <property type="project" value="UniProtKB-SubCell"/>
</dbReference>
<organism evidence="7 8">
    <name type="scientific">Fistulifera solaris</name>
    <name type="common">Oleaginous diatom</name>
    <dbReference type="NCBI Taxonomy" id="1519565"/>
    <lineage>
        <taxon>Eukaryota</taxon>
        <taxon>Sar</taxon>
        <taxon>Stramenopiles</taxon>
        <taxon>Ochrophyta</taxon>
        <taxon>Bacillariophyta</taxon>
        <taxon>Bacillariophyceae</taxon>
        <taxon>Bacillariophycidae</taxon>
        <taxon>Naviculales</taxon>
        <taxon>Naviculaceae</taxon>
        <taxon>Fistulifera</taxon>
    </lineage>
</organism>
<dbReference type="EMBL" id="BDSP01000136">
    <property type="protein sequence ID" value="GAX19278.1"/>
    <property type="molecule type" value="Genomic_DNA"/>
</dbReference>
<evidence type="ECO:0008006" key="9">
    <source>
        <dbReference type="Google" id="ProtNLM"/>
    </source>
</evidence>
<comment type="similarity">
    <text evidence="2">Belongs to the Tic20 family.</text>
</comment>
<feature type="transmembrane region" description="Helical" evidence="6">
    <location>
        <begin position="116"/>
        <end position="138"/>
    </location>
</feature>
<accession>A0A1Z5JZL7</accession>
<evidence type="ECO:0000256" key="2">
    <source>
        <dbReference type="ARBA" id="ARBA00009596"/>
    </source>
</evidence>
<keyword evidence="8" id="KW-1185">Reference proteome</keyword>
<evidence type="ECO:0000256" key="4">
    <source>
        <dbReference type="ARBA" id="ARBA00022989"/>
    </source>
</evidence>
<dbReference type="OrthoDB" id="414558at2759"/>
<dbReference type="AlphaFoldDB" id="A0A1Z5JZL7"/>
<sequence length="163" mass="18263">MWSSDDEIQGIDRVKSCIPYMLPLIDGDHFGRFIYNSIPPLGAIDDFFLGPFVTINRQLPFLSLILFTAFTLGTRFNTDMNRNVRFNAQQAALIDLALIFPELIGSSFAGEPLPRALVASSMNFVWIGYMSLVVYSIYSNLRGKRPDQIPFISNGADLMVGPF</sequence>
<comment type="caution">
    <text evidence="7">The sequence shown here is derived from an EMBL/GenBank/DDBJ whole genome shotgun (WGS) entry which is preliminary data.</text>
</comment>
<keyword evidence="4 6" id="KW-1133">Transmembrane helix</keyword>
<dbReference type="PANTHER" id="PTHR33510:SF5">
    <property type="entry name" value="PROTEIN TIC 20-II, CHLOROPLASTIC"/>
    <property type="match status" value="1"/>
</dbReference>
<keyword evidence="5 6" id="KW-0472">Membrane</keyword>
<proteinExistence type="inferred from homology"/>
<feature type="transmembrane region" description="Helical" evidence="6">
    <location>
        <begin position="59"/>
        <end position="78"/>
    </location>
</feature>
<dbReference type="InParanoid" id="A0A1Z5JZL7"/>
<dbReference type="InterPro" id="IPR005691">
    <property type="entry name" value="Tic20"/>
</dbReference>
<protein>
    <recommendedName>
        <fullName evidence="9">Protein TIC 20</fullName>
    </recommendedName>
</protein>
<dbReference type="Proteomes" id="UP000198406">
    <property type="component" value="Unassembled WGS sequence"/>
</dbReference>
<comment type="subcellular location">
    <subcellularLocation>
        <location evidence="1">Plastid</location>
        <location evidence="1">Chloroplast membrane</location>
        <topology evidence="1">Multi-pass membrane protein</topology>
    </subcellularLocation>
</comment>
<name>A0A1Z5JZL7_FISSO</name>
<evidence type="ECO:0000256" key="1">
    <source>
        <dbReference type="ARBA" id="ARBA00004508"/>
    </source>
</evidence>
<evidence type="ECO:0000256" key="3">
    <source>
        <dbReference type="ARBA" id="ARBA00022692"/>
    </source>
</evidence>
<gene>
    <name evidence="7" type="ORF">FisN_4Lu482</name>
</gene>
<dbReference type="PANTHER" id="PTHR33510">
    <property type="entry name" value="PROTEIN TIC 20-II, CHLOROPLASTIC"/>
    <property type="match status" value="1"/>
</dbReference>
<keyword evidence="3 6" id="KW-0812">Transmembrane</keyword>
<reference evidence="7 8" key="1">
    <citation type="journal article" date="2015" name="Plant Cell">
        <title>Oil accumulation by the oleaginous diatom Fistulifera solaris as revealed by the genome and transcriptome.</title>
        <authorList>
            <person name="Tanaka T."/>
            <person name="Maeda Y."/>
            <person name="Veluchamy A."/>
            <person name="Tanaka M."/>
            <person name="Abida H."/>
            <person name="Marechal E."/>
            <person name="Bowler C."/>
            <person name="Muto M."/>
            <person name="Sunaga Y."/>
            <person name="Tanaka M."/>
            <person name="Yoshino T."/>
            <person name="Taniguchi T."/>
            <person name="Fukuda Y."/>
            <person name="Nemoto M."/>
            <person name="Matsumoto M."/>
            <person name="Wong P.S."/>
            <person name="Aburatani S."/>
            <person name="Fujibuchi W."/>
        </authorList>
    </citation>
    <scope>NUCLEOTIDE SEQUENCE [LARGE SCALE GENOMIC DNA]</scope>
    <source>
        <strain evidence="7 8">JPCC DA0580</strain>
    </source>
</reference>